<dbReference type="Proteomes" id="UP001432027">
    <property type="component" value="Unassembled WGS sequence"/>
</dbReference>
<evidence type="ECO:0000313" key="2">
    <source>
        <dbReference type="Proteomes" id="UP001432027"/>
    </source>
</evidence>
<proteinExistence type="predicted"/>
<dbReference type="AlphaFoldDB" id="A0AAV5UHN3"/>
<dbReference type="EMBL" id="BTSX01000006">
    <property type="protein sequence ID" value="GMT05755.1"/>
    <property type="molecule type" value="Genomic_DNA"/>
</dbReference>
<accession>A0AAV5UHN3</accession>
<comment type="caution">
    <text evidence="1">The sequence shown here is derived from an EMBL/GenBank/DDBJ whole genome shotgun (WGS) entry which is preliminary data.</text>
</comment>
<protein>
    <submittedName>
        <fullName evidence="1">Uncharacterized protein</fullName>
    </submittedName>
</protein>
<reference evidence="1" key="1">
    <citation type="submission" date="2023-10" db="EMBL/GenBank/DDBJ databases">
        <title>Genome assembly of Pristionchus species.</title>
        <authorList>
            <person name="Yoshida K."/>
            <person name="Sommer R.J."/>
        </authorList>
    </citation>
    <scope>NUCLEOTIDE SEQUENCE</scope>
    <source>
        <strain evidence="1">RS0144</strain>
    </source>
</reference>
<evidence type="ECO:0000313" key="1">
    <source>
        <dbReference type="EMBL" id="GMT05755.1"/>
    </source>
</evidence>
<keyword evidence="2" id="KW-1185">Reference proteome</keyword>
<feature type="non-terminal residue" evidence="1">
    <location>
        <position position="1"/>
    </location>
</feature>
<sequence>RVVDSRNIFPKPRKTTQQMSYRHVHTLLEKMQTIFPSYSQFPQDRKNNYVLIAIEMFPAACRYEDFATDENGRFVPRNTLTNICIETTRDDSSLVTWNHRGKKIEVSFHFWHQMRHIKERNTMYPLLTCD</sequence>
<gene>
    <name evidence="1" type="ORF">PENTCL1PPCAC_27929</name>
</gene>
<name>A0AAV5UHN3_9BILA</name>
<feature type="non-terminal residue" evidence="1">
    <location>
        <position position="130"/>
    </location>
</feature>
<organism evidence="1 2">
    <name type="scientific">Pristionchus entomophagus</name>
    <dbReference type="NCBI Taxonomy" id="358040"/>
    <lineage>
        <taxon>Eukaryota</taxon>
        <taxon>Metazoa</taxon>
        <taxon>Ecdysozoa</taxon>
        <taxon>Nematoda</taxon>
        <taxon>Chromadorea</taxon>
        <taxon>Rhabditida</taxon>
        <taxon>Rhabditina</taxon>
        <taxon>Diplogasteromorpha</taxon>
        <taxon>Diplogasteroidea</taxon>
        <taxon>Neodiplogasteridae</taxon>
        <taxon>Pristionchus</taxon>
    </lineage>
</organism>